<reference evidence="2" key="1">
    <citation type="journal article" date="2021" name="Genome Biol. Evol.">
        <title>The assembled and annotated genome of the fairy-ring fungus Marasmius oreades.</title>
        <authorList>
            <person name="Hiltunen M."/>
            <person name="Ament-Velasquez S.L."/>
            <person name="Johannesson H."/>
        </authorList>
    </citation>
    <scope>NUCLEOTIDE SEQUENCE</scope>
    <source>
        <strain evidence="2">03SP1</strain>
    </source>
</reference>
<dbReference type="GeneID" id="66079726"/>
<evidence type="ECO:0000313" key="3">
    <source>
        <dbReference type="Proteomes" id="UP001049176"/>
    </source>
</evidence>
<gene>
    <name evidence="2" type="ORF">E1B28_010650</name>
</gene>
<accession>A0A9P7RY81</accession>
<dbReference type="AlphaFoldDB" id="A0A9P7RY81"/>
<dbReference type="RefSeq" id="XP_043008100.1">
    <property type="nucleotide sequence ID" value="XM_043155628.1"/>
</dbReference>
<sequence>MKFALSTFLLALSVVVAGQDSDPNYGVISPADGTTISQNTPLNLTFAPHRYFKESAKTIDVFLLNGATTISPKAGINAKQVVSGMTPNIEVVYDGIQAQGYQVNIDLTQLSAPVPGDRTVLVKESFNGFGGVDSTNYWSQTFSVTA</sequence>
<evidence type="ECO:0000313" key="2">
    <source>
        <dbReference type="EMBL" id="KAG7091630.1"/>
    </source>
</evidence>
<feature type="chain" id="PRO_5040262604" evidence="1">
    <location>
        <begin position="19"/>
        <end position="146"/>
    </location>
</feature>
<dbReference type="OrthoDB" id="2854608at2759"/>
<dbReference type="KEGG" id="more:E1B28_010650"/>
<keyword evidence="1" id="KW-0732">Signal</keyword>
<proteinExistence type="predicted"/>
<dbReference type="Proteomes" id="UP001049176">
    <property type="component" value="Chromosome 6"/>
</dbReference>
<name>A0A9P7RY81_9AGAR</name>
<feature type="signal peptide" evidence="1">
    <location>
        <begin position="1"/>
        <end position="18"/>
    </location>
</feature>
<organism evidence="2 3">
    <name type="scientific">Marasmius oreades</name>
    <name type="common">fairy-ring Marasmius</name>
    <dbReference type="NCBI Taxonomy" id="181124"/>
    <lineage>
        <taxon>Eukaryota</taxon>
        <taxon>Fungi</taxon>
        <taxon>Dikarya</taxon>
        <taxon>Basidiomycota</taxon>
        <taxon>Agaricomycotina</taxon>
        <taxon>Agaricomycetes</taxon>
        <taxon>Agaricomycetidae</taxon>
        <taxon>Agaricales</taxon>
        <taxon>Marasmiineae</taxon>
        <taxon>Marasmiaceae</taxon>
        <taxon>Marasmius</taxon>
    </lineage>
</organism>
<protein>
    <submittedName>
        <fullName evidence="2">Uncharacterized protein</fullName>
    </submittedName>
</protein>
<evidence type="ECO:0000256" key="1">
    <source>
        <dbReference type="SAM" id="SignalP"/>
    </source>
</evidence>
<keyword evidence="3" id="KW-1185">Reference proteome</keyword>
<comment type="caution">
    <text evidence="2">The sequence shown here is derived from an EMBL/GenBank/DDBJ whole genome shotgun (WGS) entry which is preliminary data.</text>
</comment>
<dbReference type="EMBL" id="CM032186">
    <property type="protein sequence ID" value="KAG7091630.1"/>
    <property type="molecule type" value="Genomic_DNA"/>
</dbReference>